<dbReference type="PANTHER" id="PTHR33116:SF84">
    <property type="entry name" value="RNA-DIRECTED DNA POLYMERASE"/>
    <property type="match status" value="1"/>
</dbReference>
<protein>
    <submittedName>
        <fullName evidence="3">Uncharacterized protein LOC108815678</fullName>
    </submittedName>
</protein>
<dbReference type="InterPro" id="IPR026960">
    <property type="entry name" value="RVT-Znf"/>
</dbReference>
<evidence type="ECO:0000313" key="3">
    <source>
        <dbReference type="RefSeq" id="XP_018443707.1"/>
    </source>
</evidence>
<dbReference type="AlphaFoldDB" id="A0A6J0K6V3"/>
<dbReference type="KEGG" id="rsz:108815678"/>
<dbReference type="Proteomes" id="UP000504610">
    <property type="component" value="Chromosome 7"/>
</dbReference>
<dbReference type="PANTHER" id="PTHR33116">
    <property type="entry name" value="REVERSE TRANSCRIPTASE ZINC-BINDING DOMAIN-CONTAINING PROTEIN-RELATED-RELATED"/>
    <property type="match status" value="1"/>
</dbReference>
<keyword evidence="2" id="KW-1185">Reference proteome</keyword>
<accession>A0A6J0K6V3</accession>
<dbReference type="RefSeq" id="XP_018443707.1">
    <property type="nucleotide sequence ID" value="XM_018588205.1"/>
</dbReference>
<gene>
    <name evidence="3" type="primary">LOC108815678</name>
</gene>
<sequence>MTTGDRMRNWNGGANINVSCVLCNEPLETVEHLFFECSYSAEIWETLMKGVLLDKLTVKWEELMRIMRDSSNGKMKQFIIKYAFQTSVYMIWRERNRRRHGEMASTTSLLIKLIDKNLRNKLTLVQREGDMDIGKGMVYWFSTR</sequence>
<dbReference type="GeneID" id="108815678"/>
<feature type="domain" description="Reverse transcriptase zinc-binding" evidence="1">
    <location>
        <begin position="2"/>
        <end position="44"/>
    </location>
</feature>
<dbReference type="Pfam" id="PF13966">
    <property type="entry name" value="zf-RVT"/>
    <property type="match status" value="1"/>
</dbReference>
<evidence type="ECO:0000313" key="2">
    <source>
        <dbReference type="Proteomes" id="UP000504610"/>
    </source>
</evidence>
<organism evidence="2 3">
    <name type="scientific">Raphanus sativus</name>
    <name type="common">Radish</name>
    <name type="synonym">Raphanus raphanistrum var. sativus</name>
    <dbReference type="NCBI Taxonomy" id="3726"/>
    <lineage>
        <taxon>Eukaryota</taxon>
        <taxon>Viridiplantae</taxon>
        <taxon>Streptophyta</taxon>
        <taxon>Embryophyta</taxon>
        <taxon>Tracheophyta</taxon>
        <taxon>Spermatophyta</taxon>
        <taxon>Magnoliopsida</taxon>
        <taxon>eudicotyledons</taxon>
        <taxon>Gunneridae</taxon>
        <taxon>Pentapetalae</taxon>
        <taxon>rosids</taxon>
        <taxon>malvids</taxon>
        <taxon>Brassicales</taxon>
        <taxon>Brassicaceae</taxon>
        <taxon>Brassiceae</taxon>
        <taxon>Raphanus</taxon>
    </lineage>
</organism>
<proteinExistence type="predicted"/>
<evidence type="ECO:0000259" key="1">
    <source>
        <dbReference type="Pfam" id="PF13966"/>
    </source>
</evidence>
<reference evidence="3" key="2">
    <citation type="submission" date="2025-08" db="UniProtKB">
        <authorList>
            <consortium name="RefSeq"/>
        </authorList>
    </citation>
    <scope>IDENTIFICATION</scope>
    <source>
        <tissue evidence="3">Leaf</tissue>
    </source>
</reference>
<reference evidence="2" key="1">
    <citation type="journal article" date="2019" name="Database">
        <title>The radish genome database (RadishGD): an integrated information resource for radish genomics.</title>
        <authorList>
            <person name="Yu H.J."/>
            <person name="Baek S."/>
            <person name="Lee Y.J."/>
            <person name="Cho A."/>
            <person name="Mun J.H."/>
        </authorList>
    </citation>
    <scope>NUCLEOTIDE SEQUENCE [LARGE SCALE GENOMIC DNA]</scope>
    <source>
        <strain evidence="2">cv. WK10039</strain>
    </source>
</reference>
<name>A0A6J0K6V3_RAPSA</name>
<dbReference type="OrthoDB" id="1104096at2759"/>